<dbReference type="EMBL" id="CM016555">
    <property type="protein sequence ID" value="TKW21627.1"/>
    <property type="molecule type" value="Genomic_DNA"/>
</dbReference>
<evidence type="ECO:0000313" key="2">
    <source>
        <dbReference type="EMBL" id="TKW21627.1"/>
    </source>
</evidence>
<dbReference type="Gramene" id="TKW21627">
    <property type="protein sequence ID" value="TKW21627"/>
    <property type="gene ID" value="SEVIR_4G131800v2"/>
</dbReference>
<organism evidence="2 3">
    <name type="scientific">Setaria viridis</name>
    <name type="common">Green bristlegrass</name>
    <name type="synonym">Setaria italica subsp. viridis</name>
    <dbReference type="NCBI Taxonomy" id="4556"/>
    <lineage>
        <taxon>Eukaryota</taxon>
        <taxon>Viridiplantae</taxon>
        <taxon>Streptophyta</taxon>
        <taxon>Embryophyta</taxon>
        <taxon>Tracheophyta</taxon>
        <taxon>Spermatophyta</taxon>
        <taxon>Magnoliopsida</taxon>
        <taxon>Liliopsida</taxon>
        <taxon>Poales</taxon>
        <taxon>Poaceae</taxon>
        <taxon>PACMAD clade</taxon>
        <taxon>Panicoideae</taxon>
        <taxon>Panicodae</taxon>
        <taxon>Paniceae</taxon>
        <taxon>Cenchrinae</taxon>
        <taxon>Setaria</taxon>
    </lineage>
</organism>
<dbReference type="Proteomes" id="UP000298652">
    <property type="component" value="Chromosome 4"/>
</dbReference>
<feature type="region of interest" description="Disordered" evidence="1">
    <location>
        <begin position="70"/>
        <end position="113"/>
    </location>
</feature>
<gene>
    <name evidence="2" type="ORF">SEVIR_4G131800v2</name>
</gene>
<dbReference type="AlphaFoldDB" id="A0A4U6VCD2"/>
<reference evidence="2" key="1">
    <citation type="submission" date="2019-03" db="EMBL/GenBank/DDBJ databases">
        <title>WGS assembly of Setaria viridis.</title>
        <authorList>
            <person name="Huang P."/>
            <person name="Jenkins J."/>
            <person name="Grimwood J."/>
            <person name="Barry K."/>
            <person name="Healey A."/>
            <person name="Mamidi S."/>
            <person name="Sreedasyam A."/>
            <person name="Shu S."/>
            <person name="Feldman M."/>
            <person name="Wu J."/>
            <person name="Yu Y."/>
            <person name="Chen C."/>
            <person name="Johnson J."/>
            <person name="Rokhsar D."/>
            <person name="Baxter I."/>
            <person name="Schmutz J."/>
            <person name="Brutnell T."/>
            <person name="Kellogg E."/>
        </authorList>
    </citation>
    <scope>NUCLEOTIDE SEQUENCE [LARGE SCALE GENOMIC DNA]</scope>
</reference>
<evidence type="ECO:0000256" key="1">
    <source>
        <dbReference type="SAM" id="MobiDB-lite"/>
    </source>
</evidence>
<protein>
    <submittedName>
        <fullName evidence="2">Uncharacterized protein</fullName>
    </submittedName>
</protein>
<feature type="compositionally biased region" description="Polar residues" evidence="1">
    <location>
        <begin position="70"/>
        <end position="80"/>
    </location>
</feature>
<keyword evidence="3" id="KW-1185">Reference proteome</keyword>
<evidence type="ECO:0000313" key="3">
    <source>
        <dbReference type="Proteomes" id="UP000298652"/>
    </source>
</evidence>
<proteinExistence type="predicted"/>
<sequence>MPHRDDCRKRYKENDWRLKHAQYLIQWENRQRCDPEDGPYWRARPNNEYIRWYCASMRTKVKPSWSNVPIENAPSDSSNDIADVYDTVLAGGHEASEDSKGNQSEDDDPTYGICTSYADAPPASFTGPHRCWHRQCATHASKEGASPTRSF</sequence>
<accession>A0A4U6VCD2</accession>
<name>A0A4U6VCD2_SETVI</name>